<reference evidence="1" key="1">
    <citation type="submission" date="2021-11" db="EMBL/GenBank/DDBJ databases">
        <authorList>
            <person name="Schell T."/>
        </authorList>
    </citation>
    <scope>NUCLEOTIDE SEQUENCE</scope>
    <source>
        <strain evidence="1">M5</strain>
    </source>
</reference>
<evidence type="ECO:0000313" key="2">
    <source>
        <dbReference type="Proteomes" id="UP000789390"/>
    </source>
</evidence>
<dbReference type="Proteomes" id="UP000789390">
    <property type="component" value="Unassembled WGS sequence"/>
</dbReference>
<gene>
    <name evidence="1" type="ORF">DGAL_LOCUS8934</name>
</gene>
<accession>A0A8J2RMB2</accession>
<dbReference type="OrthoDB" id="9983043at2759"/>
<sequence>MLEAQALMVGFKFCIASKGRKESKAMKQTNKIKETNLNHSTLPKNWQRAPFLKKQEDEQKKIEINKKNVSFPDGPLSTKRTTPEGKISYYGFPCIVKESVSILVLRRIRGTLVPRRLSKLSARSDIERRPSSVGIKRFLSDAVNLLQQSKIPSDRSTIVNSEVPVLVTLKLELLGEPPPINDFLDTFMCQLIRIDEISEVSIRIRNFRRVPSDKVLLAAGAITASIFVIQPNAVADILRELHNRIGAYPSEVAVVSSLLVGHLDPIV</sequence>
<name>A0A8J2RMB2_9CRUS</name>
<evidence type="ECO:0000313" key="1">
    <source>
        <dbReference type="EMBL" id="CAH0105861.1"/>
    </source>
</evidence>
<dbReference type="PANTHER" id="PTHR21615:SF2">
    <property type="entry name" value="CYCLIN N-TERMINAL DOMAIN-CONTAINING PROTEIN 1"/>
    <property type="match status" value="1"/>
</dbReference>
<dbReference type="AlphaFoldDB" id="A0A8J2RMB2"/>
<keyword evidence="2" id="KW-1185">Reference proteome</keyword>
<comment type="caution">
    <text evidence="1">The sequence shown here is derived from an EMBL/GenBank/DDBJ whole genome shotgun (WGS) entry which is preliminary data.</text>
</comment>
<protein>
    <submittedName>
        <fullName evidence="1">Uncharacterized protein</fullName>
    </submittedName>
</protein>
<dbReference type="PANTHER" id="PTHR21615">
    <property type="entry name" value="CYCLIN N-TERMINAL DOMAIN-CONTAINING PROTEIN 1"/>
    <property type="match status" value="1"/>
</dbReference>
<dbReference type="GO" id="GO:0035861">
    <property type="term" value="C:site of double-strand break"/>
    <property type="evidence" value="ECO:0007669"/>
    <property type="project" value="TreeGrafter"/>
</dbReference>
<organism evidence="1 2">
    <name type="scientific">Daphnia galeata</name>
    <dbReference type="NCBI Taxonomy" id="27404"/>
    <lineage>
        <taxon>Eukaryota</taxon>
        <taxon>Metazoa</taxon>
        <taxon>Ecdysozoa</taxon>
        <taxon>Arthropoda</taxon>
        <taxon>Crustacea</taxon>
        <taxon>Branchiopoda</taxon>
        <taxon>Diplostraca</taxon>
        <taxon>Cladocera</taxon>
        <taxon>Anomopoda</taxon>
        <taxon>Daphniidae</taxon>
        <taxon>Daphnia</taxon>
    </lineage>
</organism>
<dbReference type="GO" id="GO:0007131">
    <property type="term" value="P:reciprocal meiotic recombination"/>
    <property type="evidence" value="ECO:0007669"/>
    <property type="project" value="TreeGrafter"/>
</dbReference>
<dbReference type="EMBL" id="CAKKLH010000201">
    <property type="protein sequence ID" value="CAH0105861.1"/>
    <property type="molecule type" value="Genomic_DNA"/>
</dbReference>
<proteinExistence type="predicted"/>